<evidence type="ECO:0000256" key="1">
    <source>
        <dbReference type="SAM" id="MobiDB-lite"/>
    </source>
</evidence>
<keyword evidence="3" id="KW-1185">Reference proteome</keyword>
<comment type="caution">
    <text evidence="2">The sequence shown here is derived from an EMBL/GenBank/DDBJ whole genome shotgun (WGS) entry which is preliminary data.</text>
</comment>
<feature type="compositionally biased region" description="Low complexity" evidence="1">
    <location>
        <begin position="99"/>
        <end position="112"/>
    </location>
</feature>
<proteinExistence type="predicted"/>
<name>A0A2A2JUB3_9BILA</name>
<evidence type="ECO:0000313" key="2">
    <source>
        <dbReference type="EMBL" id="PAV65253.1"/>
    </source>
</evidence>
<feature type="region of interest" description="Disordered" evidence="1">
    <location>
        <begin position="95"/>
        <end position="142"/>
    </location>
</feature>
<sequence length="215" mass="24728">MPPRRNAKKTSTASNVSVLSQLNGQTGLENNDELFEERLIQLYQNIETKSEKNSDALDELVFSAYTHTYEFIFKALCNQYQDNVREMHLIDCIKEPSESKSQNSSTKQQNASGSRSTRSVKQSTASVTNGGREQRGQSQMQNDDEFAERLGRLYNSIDSKSEKDLDELDKGFDSIYKRTNEVVFNTLCIQYENETRAMNLVEYIKEINDRKMETD</sequence>
<organism evidence="2 3">
    <name type="scientific">Diploscapter pachys</name>
    <dbReference type="NCBI Taxonomy" id="2018661"/>
    <lineage>
        <taxon>Eukaryota</taxon>
        <taxon>Metazoa</taxon>
        <taxon>Ecdysozoa</taxon>
        <taxon>Nematoda</taxon>
        <taxon>Chromadorea</taxon>
        <taxon>Rhabditida</taxon>
        <taxon>Rhabditina</taxon>
        <taxon>Rhabditomorpha</taxon>
        <taxon>Rhabditoidea</taxon>
        <taxon>Rhabditidae</taxon>
        <taxon>Diploscapter</taxon>
    </lineage>
</organism>
<evidence type="ECO:0000313" key="3">
    <source>
        <dbReference type="Proteomes" id="UP000218231"/>
    </source>
</evidence>
<dbReference type="Proteomes" id="UP000218231">
    <property type="component" value="Unassembled WGS sequence"/>
</dbReference>
<feature type="compositionally biased region" description="Polar residues" evidence="1">
    <location>
        <begin position="113"/>
        <end position="141"/>
    </location>
</feature>
<dbReference type="EMBL" id="LIAE01010215">
    <property type="protein sequence ID" value="PAV65253.1"/>
    <property type="molecule type" value="Genomic_DNA"/>
</dbReference>
<reference evidence="2 3" key="1">
    <citation type="journal article" date="2017" name="Curr. Biol.">
        <title>Genome architecture and evolution of a unichromosomal asexual nematode.</title>
        <authorList>
            <person name="Fradin H."/>
            <person name="Zegar C."/>
            <person name="Gutwein M."/>
            <person name="Lucas J."/>
            <person name="Kovtun M."/>
            <person name="Corcoran D."/>
            <person name="Baugh L.R."/>
            <person name="Kiontke K."/>
            <person name="Gunsalus K."/>
            <person name="Fitch D.H."/>
            <person name="Piano F."/>
        </authorList>
    </citation>
    <scope>NUCLEOTIDE SEQUENCE [LARGE SCALE GENOMIC DNA]</scope>
    <source>
        <strain evidence="2">PF1309</strain>
    </source>
</reference>
<accession>A0A2A2JUB3</accession>
<gene>
    <name evidence="2" type="ORF">WR25_06657</name>
</gene>
<dbReference type="AlphaFoldDB" id="A0A2A2JUB3"/>
<protein>
    <submittedName>
        <fullName evidence="2">Uncharacterized protein</fullName>
    </submittedName>
</protein>